<dbReference type="InterPro" id="IPR009637">
    <property type="entry name" value="GPR107/GPR108-like"/>
</dbReference>
<dbReference type="AlphaFoldDB" id="A0A2G8L5D7"/>
<feature type="transmembrane region" description="Helical" evidence="1">
    <location>
        <begin position="318"/>
        <end position="340"/>
    </location>
</feature>
<comment type="caution">
    <text evidence="2">The sequence shown here is derived from an EMBL/GenBank/DDBJ whole genome shotgun (WGS) entry which is preliminary data.</text>
</comment>
<gene>
    <name evidence="2" type="ORF">BSL78_07618</name>
</gene>
<keyword evidence="1" id="KW-0472">Membrane</keyword>
<keyword evidence="3" id="KW-1185">Reference proteome</keyword>
<feature type="transmembrane region" description="Helical" evidence="1">
    <location>
        <begin position="443"/>
        <end position="464"/>
    </location>
</feature>
<reference evidence="2 3" key="1">
    <citation type="journal article" date="2017" name="PLoS Biol.">
        <title>The sea cucumber genome provides insights into morphological evolution and visceral regeneration.</title>
        <authorList>
            <person name="Zhang X."/>
            <person name="Sun L."/>
            <person name="Yuan J."/>
            <person name="Sun Y."/>
            <person name="Gao Y."/>
            <person name="Zhang L."/>
            <person name="Li S."/>
            <person name="Dai H."/>
            <person name="Hamel J.F."/>
            <person name="Liu C."/>
            <person name="Yu Y."/>
            <person name="Liu S."/>
            <person name="Lin W."/>
            <person name="Guo K."/>
            <person name="Jin S."/>
            <person name="Xu P."/>
            <person name="Storey K.B."/>
            <person name="Huan P."/>
            <person name="Zhang T."/>
            <person name="Zhou Y."/>
            <person name="Zhang J."/>
            <person name="Lin C."/>
            <person name="Li X."/>
            <person name="Xing L."/>
            <person name="Huo D."/>
            <person name="Sun M."/>
            <person name="Wang L."/>
            <person name="Mercier A."/>
            <person name="Li F."/>
            <person name="Yang H."/>
            <person name="Xiang J."/>
        </authorList>
    </citation>
    <scope>NUCLEOTIDE SEQUENCE [LARGE SCALE GENOMIC DNA]</scope>
    <source>
        <strain evidence="2">Shaxun</strain>
        <tissue evidence="2">Muscle</tissue>
    </source>
</reference>
<dbReference type="Proteomes" id="UP000230750">
    <property type="component" value="Unassembled WGS sequence"/>
</dbReference>
<proteinExistence type="predicted"/>
<evidence type="ECO:0000313" key="3">
    <source>
        <dbReference type="Proteomes" id="UP000230750"/>
    </source>
</evidence>
<dbReference type="GO" id="GO:0016020">
    <property type="term" value="C:membrane"/>
    <property type="evidence" value="ECO:0007669"/>
    <property type="project" value="InterPro"/>
</dbReference>
<dbReference type="GO" id="GO:0005794">
    <property type="term" value="C:Golgi apparatus"/>
    <property type="evidence" value="ECO:0007669"/>
    <property type="project" value="TreeGrafter"/>
</dbReference>
<feature type="transmembrane region" description="Helical" evidence="1">
    <location>
        <begin position="476"/>
        <end position="494"/>
    </location>
</feature>
<protein>
    <submittedName>
        <fullName evidence="2">Uncharacterized protein</fullName>
    </submittedName>
</protein>
<feature type="transmembrane region" description="Helical" evidence="1">
    <location>
        <begin position="378"/>
        <end position="399"/>
    </location>
</feature>
<organism evidence="2 3">
    <name type="scientific">Stichopus japonicus</name>
    <name type="common">Sea cucumber</name>
    <dbReference type="NCBI Taxonomy" id="307972"/>
    <lineage>
        <taxon>Eukaryota</taxon>
        <taxon>Metazoa</taxon>
        <taxon>Echinodermata</taxon>
        <taxon>Eleutherozoa</taxon>
        <taxon>Echinozoa</taxon>
        <taxon>Holothuroidea</taxon>
        <taxon>Aspidochirotacea</taxon>
        <taxon>Aspidochirotida</taxon>
        <taxon>Stichopodidae</taxon>
        <taxon>Apostichopus</taxon>
    </lineage>
</organism>
<keyword evidence="1" id="KW-0812">Transmembrane</keyword>
<keyword evidence="1" id="KW-1133">Transmembrane helix</keyword>
<feature type="transmembrane region" description="Helical" evidence="1">
    <location>
        <begin position="279"/>
        <end position="298"/>
    </location>
</feature>
<evidence type="ECO:0000256" key="1">
    <source>
        <dbReference type="SAM" id="Phobius"/>
    </source>
</evidence>
<sequence length="560" mass="64259">MQTVMKRDTLLFLAGPEMSIAVSFVHCAVGIDRSFCRPIVQIRTERSGSVRLSSSNEFRTVCLNVHVTYTIFTALISNCTSAVVVVSNVALSNSPVFENLNLGEWGHFQFDDGNLEFEMECPLSIADATTMGQPVEFFLITQLTNNMSTVESIPVHNCQELYRMGPQRADQGIYLVSVKRVSAGSFQYSLNLNVNMGVLHKVILVECPKTKILKDDQMELYCKGKLKLTNDDHESHLSVDIEWIHYTYKGMVLLWLFIFVFWHYNWIQFRKFSNGLHKLITFVPNLKIIHIIFVWYFWDQQETEGDIPMKVVVCVELLAVLSSSCMLSVLLLSSMGWCIMSPAIDKRWHLGVSLPVTLLFHASTSCALAFARNTLFQIILWSIWVLAFTFFSFMCWLMIRYNQCILQTQAVRINPNSNPLDLVFHTDTCKKQLMMKYSIFSKLKLVIFFYFVSLITIKVLWLILLHEYYIGILEEIQHVLLFLVLAFVFHLEDFSEFEVVSFMPPTDMCMMLLPYADVKQLSENNLAVGLEVSKRTNCKHCHGNNNSAKIVAYPAFPVSV</sequence>
<accession>A0A2G8L5D7</accession>
<evidence type="ECO:0000313" key="2">
    <source>
        <dbReference type="EMBL" id="PIK55458.1"/>
    </source>
</evidence>
<name>A0A2G8L5D7_STIJA</name>
<feature type="transmembrane region" description="Helical" evidence="1">
    <location>
        <begin position="246"/>
        <end position="267"/>
    </location>
</feature>
<dbReference type="EMBL" id="MRZV01000214">
    <property type="protein sequence ID" value="PIK55458.1"/>
    <property type="molecule type" value="Genomic_DNA"/>
</dbReference>
<dbReference type="OrthoDB" id="10409563at2759"/>
<dbReference type="PANTHER" id="PTHR21229">
    <property type="entry name" value="LUNG SEVEN TRANSMEMBRANE RECEPTOR"/>
    <property type="match status" value="1"/>
</dbReference>